<dbReference type="Proteomes" id="UP000233524">
    <property type="component" value="Unassembled WGS sequence"/>
</dbReference>
<dbReference type="VEuPathDB" id="FungiDB:jhhlp_002654"/>
<organism evidence="2 3">
    <name type="scientific">Lomentospora prolificans</name>
    <dbReference type="NCBI Taxonomy" id="41688"/>
    <lineage>
        <taxon>Eukaryota</taxon>
        <taxon>Fungi</taxon>
        <taxon>Dikarya</taxon>
        <taxon>Ascomycota</taxon>
        <taxon>Pezizomycotina</taxon>
        <taxon>Sordariomycetes</taxon>
        <taxon>Hypocreomycetidae</taxon>
        <taxon>Microascales</taxon>
        <taxon>Microascaceae</taxon>
        <taxon>Lomentospora</taxon>
    </lineage>
</organism>
<dbReference type="STRING" id="41688.A0A2N3NEJ3"/>
<evidence type="ECO:0000313" key="2">
    <source>
        <dbReference type="EMBL" id="PKS10896.1"/>
    </source>
</evidence>
<feature type="compositionally biased region" description="Basic and acidic residues" evidence="1">
    <location>
        <begin position="356"/>
        <end position="366"/>
    </location>
</feature>
<feature type="region of interest" description="Disordered" evidence="1">
    <location>
        <begin position="339"/>
        <end position="366"/>
    </location>
</feature>
<proteinExistence type="predicted"/>
<evidence type="ECO:0000256" key="1">
    <source>
        <dbReference type="SAM" id="MobiDB-lite"/>
    </source>
</evidence>
<feature type="region of interest" description="Disordered" evidence="1">
    <location>
        <begin position="402"/>
        <end position="421"/>
    </location>
</feature>
<gene>
    <name evidence="2" type="ORF">jhhlp_002654</name>
</gene>
<dbReference type="EMBL" id="NLAX01000008">
    <property type="protein sequence ID" value="PKS10896.1"/>
    <property type="molecule type" value="Genomic_DNA"/>
</dbReference>
<dbReference type="AlphaFoldDB" id="A0A2N3NEJ3"/>
<evidence type="ECO:0000313" key="3">
    <source>
        <dbReference type="Proteomes" id="UP000233524"/>
    </source>
</evidence>
<sequence length="509" mass="57705">MRSVVGFMSARVYRGRLKLIIGLVLLINVIAMFTLPERLSSVALGDAAGPLLRWHGTDNAETEVRGGGLRIVVFGAPDLAMGRENGGSNTRKSWTEYLCDELRCSTHHSLVPSIEGSRPDPVLLSNSAYKDTLENLLAQEFDEKAPGLNYTYLAQQYPAPTYDDLDAQVTKFLETPPPKNAPKETVWVFNFGFWDAWLLSALPREVAEGVIDFMVLRMFQQIEVLYRNSLVDSSIAFSDFWGYVEPEVIEKLKDNQLRDVRGERETFRVIIPRVVDVSITPGWESMRPHPPPPHTRAVQMTNAAYLTNRWNEAVESHIVEWEKLPNPETNETVIMESDRAEARKRDALPNGVQSEGSKKPQNEERVADAEPLLAPFPRRKALHYDAPYFVLEAMVERQLRNADITDETGRGSRPPSDPLRFDEVWRPCSEGDLESKQRIFSDRGTDNWQAACASPENYLWETGFTLTDKATRELARLAAEEANSRLYLEEHSNVDMAAVKRSWRINLAL</sequence>
<keyword evidence="3" id="KW-1185">Reference proteome</keyword>
<reference evidence="2 3" key="1">
    <citation type="journal article" date="2017" name="G3 (Bethesda)">
        <title>First Draft Genome Sequence of the Pathogenic Fungus Lomentospora prolificans (Formerly Scedosporium prolificans).</title>
        <authorList>
            <person name="Luo R."/>
            <person name="Zimin A."/>
            <person name="Workman R."/>
            <person name="Fan Y."/>
            <person name="Pertea G."/>
            <person name="Grossman N."/>
            <person name="Wear M.P."/>
            <person name="Jia B."/>
            <person name="Miller H."/>
            <person name="Casadevall A."/>
            <person name="Timp W."/>
            <person name="Zhang S.X."/>
            <person name="Salzberg S.L."/>
        </authorList>
    </citation>
    <scope>NUCLEOTIDE SEQUENCE [LARGE SCALE GENOMIC DNA]</scope>
    <source>
        <strain evidence="2 3">JHH-5317</strain>
    </source>
</reference>
<dbReference type="InParanoid" id="A0A2N3NEJ3"/>
<accession>A0A2N3NEJ3</accession>
<name>A0A2N3NEJ3_9PEZI</name>
<comment type="caution">
    <text evidence="2">The sequence shown here is derived from an EMBL/GenBank/DDBJ whole genome shotgun (WGS) entry which is preliminary data.</text>
</comment>
<protein>
    <submittedName>
        <fullName evidence="2">Uncharacterized protein</fullName>
    </submittedName>
</protein>
<dbReference type="OrthoDB" id="5278722at2759"/>